<dbReference type="Proteomes" id="UP000583127">
    <property type="component" value="Unassembled WGS sequence"/>
</dbReference>
<accession>A0A7X9ZY69</accession>
<gene>
    <name evidence="2" type="ORF">HHL14_10845</name>
</gene>
<dbReference type="EMBL" id="JABBFZ010000004">
    <property type="protein sequence ID" value="NML31330.1"/>
    <property type="molecule type" value="Genomic_DNA"/>
</dbReference>
<evidence type="ECO:0000256" key="1">
    <source>
        <dbReference type="SAM" id="MobiDB-lite"/>
    </source>
</evidence>
<evidence type="ECO:0000313" key="2">
    <source>
        <dbReference type="EMBL" id="NML31330.1"/>
    </source>
</evidence>
<feature type="compositionally biased region" description="Low complexity" evidence="1">
    <location>
        <begin position="201"/>
        <end position="228"/>
    </location>
</feature>
<name>A0A7X9ZY69_9BURK</name>
<reference evidence="2 3" key="1">
    <citation type="submission" date="2020-04" db="EMBL/GenBank/DDBJ databases">
        <title>Paraburkholderia sp. G-4-1-8 isolated from soil.</title>
        <authorList>
            <person name="Dahal R.H."/>
        </authorList>
    </citation>
    <scope>NUCLEOTIDE SEQUENCE [LARGE SCALE GENOMIC DNA]</scope>
    <source>
        <strain evidence="2 3">G-4-1-8</strain>
    </source>
</reference>
<proteinExistence type="predicted"/>
<keyword evidence="3" id="KW-1185">Reference proteome</keyword>
<feature type="region of interest" description="Disordered" evidence="1">
    <location>
        <begin position="185"/>
        <end position="241"/>
    </location>
</feature>
<dbReference type="AlphaFoldDB" id="A0A7X9ZY69"/>
<evidence type="ECO:0000313" key="3">
    <source>
        <dbReference type="Proteomes" id="UP000583127"/>
    </source>
</evidence>
<organism evidence="2 3">
    <name type="scientific">Paraburkholderia antibiotica</name>
    <dbReference type="NCBI Taxonomy" id="2728839"/>
    <lineage>
        <taxon>Bacteria</taxon>
        <taxon>Pseudomonadati</taxon>
        <taxon>Pseudomonadota</taxon>
        <taxon>Betaproteobacteria</taxon>
        <taxon>Burkholderiales</taxon>
        <taxon>Burkholderiaceae</taxon>
        <taxon>Paraburkholderia</taxon>
    </lineage>
</organism>
<protein>
    <submittedName>
        <fullName evidence="2">Uncharacterized protein</fullName>
    </submittedName>
</protein>
<dbReference type="RefSeq" id="WP_169497589.1">
    <property type="nucleotide sequence ID" value="NZ_JABBFZ010000004.1"/>
</dbReference>
<sequence length="241" mass="24477">MQEAKAIKGSAARGMIGASAGAAKRNWRRRAGVMASAAALLCAGAVLWVPSQAWAESAAVKELAAPPPIQLPLKPSSEFAKFPRYVGTLGTRPIVLRLGAKTDDPSGVHGEYQFTDTGEVILIAGDRMDDTLEVEESNDGTHITGNWVGKFAADGSLEGDRMNVDDSNPQQFDLKLAAGQAVPAAGMPAGTKSTRAPRLPSANNATGSTGATANGAPAIAPAAPAAGGHPVGGVSNLQTGD</sequence>
<comment type="caution">
    <text evidence="2">The sequence shown here is derived from an EMBL/GenBank/DDBJ whole genome shotgun (WGS) entry which is preliminary data.</text>
</comment>